<evidence type="ECO:0000313" key="4">
    <source>
        <dbReference type="EMBL" id="MCH6165789.1"/>
    </source>
</evidence>
<comment type="caution">
    <text evidence="4">The sequence shown here is derived from an EMBL/GenBank/DDBJ whole genome shotgun (WGS) entry which is preliminary data.</text>
</comment>
<feature type="transmembrane region" description="Helical" evidence="2">
    <location>
        <begin position="45"/>
        <end position="64"/>
    </location>
</feature>
<keyword evidence="2" id="KW-0472">Membrane</keyword>
<dbReference type="Pfam" id="PF00884">
    <property type="entry name" value="Sulfatase"/>
    <property type="match status" value="1"/>
</dbReference>
<accession>A0ABS9TB66</accession>
<dbReference type="InterPro" id="IPR000917">
    <property type="entry name" value="Sulfatase_N"/>
</dbReference>
<dbReference type="Proteomes" id="UP001299970">
    <property type="component" value="Unassembled WGS sequence"/>
</dbReference>
<proteinExistence type="predicted"/>
<dbReference type="InterPro" id="IPR017850">
    <property type="entry name" value="Alkaline_phosphatase_core_sf"/>
</dbReference>
<dbReference type="Gene3D" id="3.40.720.10">
    <property type="entry name" value="Alkaline Phosphatase, subunit A"/>
    <property type="match status" value="1"/>
</dbReference>
<organism evidence="4 5">
    <name type="scientific">Pseudonocardia alaniniphila</name>
    <dbReference type="NCBI Taxonomy" id="75291"/>
    <lineage>
        <taxon>Bacteria</taxon>
        <taxon>Bacillati</taxon>
        <taxon>Actinomycetota</taxon>
        <taxon>Actinomycetes</taxon>
        <taxon>Pseudonocardiales</taxon>
        <taxon>Pseudonocardiaceae</taxon>
        <taxon>Pseudonocardia</taxon>
    </lineage>
</organism>
<feature type="transmembrane region" description="Helical" evidence="2">
    <location>
        <begin position="100"/>
        <end position="118"/>
    </location>
</feature>
<feature type="region of interest" description="Disordered" evidence="1">
    <location>
        <begin position="1"/>
        <end position="39"/>
    </location>
</feature>
<feature type="transmembrane region" description="Helical" evidence="2">
    <location>
        <begin position="153"/>
        <end position="178"/>
    </location>
</feature>
<evidence type="ECO:0000256" key="2">
    <source>
        <dbReference type="SAM" id="Phobius"/>
    </source>
</evidence>
<protein>
    <submittedName>
        <fullName evidence="4">Sulfatase-like hydrolase/transferase</fullName>
    </submittedName>
</protein>
<keyword evidence="2" id="KW-0812">Transmembrane</keyword>
<sequence length="583" mass="61725">MPDDLTSDDDPAGSPLHDDGGADEAVSPQGEAAPEARRRGGGRRVVAGALTALAAVLVFAALVVPNQLGGLTPGSFVRIPVEALVGVALLLVLPARVRRPVAAIAGVALGLLTILKIIDMGFNAVLARPFNPVIDWPLVGAGLDFVTGSLGEIGAIGTVAAAVVLAVALLVLMTMAVLRLSGLVVRRKIIAARTVTVFAAAWITCALLGTQIVPGVPLAGTSATALAYDHAVEVRAGLLDQQAFAEQVAADPFRNTPPDQLLTALRGKNVLFAFVESYGRSAVEDPDLAPQVDAVLDDGTRRLAAAGFSARSAFLTSSTSGGSSWLAHATFLSGLWVDNQQRYDTLISSDRLTLTSAFQRANWRTVAVMPGTTGDWPEGNFYGHEEVYDFPKLAYHGPDLGWATVPDQYTLAALQRSELAKPGHPPVMAEIATVSSHAPWPFIPPVIDWDKVGDGSVYTALAAGAGPRDAVWAKGTEAVRAAYRQSIEYSINTLVSYLEKYGDDNTVLVFLGDHQPLSLVTGEGASHDVPITIVARDKTVMDRISGWGWQDGLKPGPQAPVWRMDSFRDRFLTAFGPQEARIH</sequence>
<evidence type="ECO:0000313" key="5">
    <source>
        <dbReference type="Proteomes" id="UP001299970"/>
    </source>
</evidence>
<feature type="transmembrane region" description="Helical" evidence="2">
    <location>
        <begin position="190"/>
        <end position="209"/>
    </location>
</feature>
<reference evidence="4 5" key="1">
    <citation type="submission" date="2022-03" db="EMBL/GenBank/DDBJ databases">
        <title>Pseudonocardia alaer sp. nov., a novel actinomycete isolated from reed forest soil.</title>
        <authorList>
            <person name="Wang L."/>
        </authorList>
    </citation>
    <scope>NUCLEOTIDE SEQUENCE [LARGE SCALE GENOMIC DNA]</scope>
    <source>
        <strain evidence="4 5">Y-16303</strain>
    </source>
</reference>
<dbReference type="EMBL" id="JAKXMK010000007">
    <property type="protein sequence ID" value="MCH6165789.1"/>
    <property type="molecule type" value="Genomic_DNA"/>
</dbReference>
<gene>
    <name evidence="4" type="ORF">MMF94_08855</name>
</gene>
<feature type="transmembrane region" description="Helical" evidence="2">
    <location>
        <begin position="76"/>
        <end position="93"/>
    </location>
</feature>
<dbReference type="RefSeq" id="WP_241035821.1">
    <property type="nucleotide sequence ID" value="NZ_BAAAJF010000078.1"/>
</dbReference>
<feature type="compositionally biased region" description="Acidic residues" evidence="1">
    <location>
        <begin position="1"/>
        <end position="11"/>
    </location>
</feature>
<keyword evidence="5" id="KW-1185">Reference proteome</keyword>
<name>A0ABS9TB66_9PSEU</name>
<evidence type="ECO:0000259" key="3">
    <source>
        <dbReference type="Pfam" id="PF00884"/>
    </source>
</evidence>
<feature type="domain" description="Sulfatase N-terminal" evidence="3">
    <location>
        <begin position="311"/>
        <end position="516"/>
    </location>
</feature>
<dbReference type="SUPFAM" id="SSF53649">
    <property type="entry name" value="Alkaline phosphatase-like"/>
    <property type="match status" value="1"/>
</dbReference>
<evidence type="ECO:0000256" key="1">
    <source>
        <dbReference type="SAM" id="MobiDB-lite"/>
    </source>
</evidence>
<keyword evidence="2" id="KW-1133">Transmembrane helix</keyword>